<dbReference type="PANTHER" id="PTHR33744:SF1">
    <property type="entry name" value="DNA-BINDING TRANSCRIPTIONAL ACTIVATOR ADER"/>
    <property type="match status" value="1"/>
</dbReference>
<dbReference type="InterPro" id="IPR041522">
    <property type="entry name" value="CdaR_GGDEF"/>
</dbReference>
<dbReference type="InterPro" id="IPR025736">
    <property type="entry name" value="PucR_C-HTH_dom"/>
</dbReference>
<evidence type="ECO:0000259" key="2">
    <source>
        <dbReference type="Pfam" id="PF07905"/>
    </source>
</evidence>
<organism evidence="5 6">
    <name type="scientific">Psychrobacillus glaciei</name>
    <dbReference type="NCBI Taxonomy" id="2283160"/>
    <lineage>
        <taxon>Bacteria</taxon>
        <taxon>Bacillati</taxon>
        <taxon>Bacillota</taxon>
        <taxon>Bacilli</taxon>
        <taxon>Bacillales</taxon>
        <taxon>Bacillaceae</taxon>
        <taxon>Psychrobacillus</taxon>
    </lineage>
</organism>
<evidence type="ECO:0000256" key="1">
    <source>
        <dbReference type="ARBA" id="ARBA00006754"/>
    </source>
</evidence>
<dbReference type="Proteomes" id="UP000325517">
    <property type="component" value="Chromosome"/>
</dbReference>
<protein>
    <submittedName>
        <fullName evidence="5">PucR family transcriptional regulator</fullName>
    </submittedName>
</protein>
<evidence type="ECO:0000313" key="5">
    <source>
        <dbReference type="EMBL" id="QFF99200.1"/>
    </source>
</evidence>
<proteinExistence type="inferred from homology"/>
<name>A0A5J6SMF9_9BACI</name>
<keyword evidence="6" id="KW-1185">Reference proteome</keyword>
<dbReference type="OrthoDB" id="142218at2"/>
<dbReference type="Pfam" id="PF07905">
    <property type="entry name" value="PucR"/>
    <property type="match status" value="1"/>
</dbReference>
<dbReference type="KEGG" id="psyo:PB01_10360"/>
<dbReference type="InterPro" id="IPR042070">
    <property type="entry name" value="PucR_C-HTH_sf"/>
</dbReference>
<dbReference type="AlphaFoldDB" id="A0A5J6SMF9"/>
<evidence type="ECO:0000259" key="4">
    <source>
        <dbReference type="Pfam" id="PF17853"/>
    </source>
</evidence>
<dbReference type="PANTHER" id="PTHR33744">
    <property type="entry name" value="CARBOHYDRATE DIACID REGULATOR"/>
    <property type="match status" value="1"/>
</dbReference>
<dbReference type="Pfam" id="PF17853">
    <property type="entry name" value="GGDEF_2"/>
    <property type="match status" value="1"/>
</dbReference>
<feature type="domain" description="PucR C-terminal helix-turn-helix" evidence="3">
    <location>
        <begin position="481"/>
        <end position="538"/>
    </location>
</feature>
<feature type="domain" description="CdaR GGDEF-like" evidence="4">
    <location>
        <begin position="294"/>
        <end position="427"/>
    </location>
</feature>
<dbReference type="InterPro" id="IPR012914">
    <property type="entry name" value="PucR_dom"/>
</dbReference>
<evidence type="ECO:0000313" key="6">
    <source>
        <dbReference type="Proteomes" id="UP000325517"/>
    </source>
</evidence>
<dbReference type="EMBL" id="CP031223">
    <property type="protein sequence ID" value="QFF99200.1"/>
    <property type="molecule type" value="Genomic_DNA"/>
</dbReference>
<dbReference type="Pfam" id="PF13556">
    <property type="entry name" value="HTH_30"/>
    <property type="match status" value="1"/>
</dbReference>
<dbReference type="InterPro" id="IPR051448">
    <property type="entry name" value="CdaR-like_regulators"/>
</dbReference>
<evidence type="ECO:0000259" key="3">
    <source>
        <dbReference type="Pfam" id="PF13556"/>
    </source>
</evidence>
<gene>
    <name evidence="5" type="ORF">PB01_10360</name>
</gene>
<dbReference type="RefSeq" id="WP_151700127.1">
    <property type="nucleotide sequence ID" value="NZ_CP031223.1"/>
</dbReference>
<reference evidence="5 6" key="1">
    <citation type="submission" date="2018-07" db="EMBL/GenBank/DDBJ databases">
        <title>Complete genome sequence of Psychrobacillus sp. PB01, isolated from iceberg, and comparative genome analysis of Psychrobacillus strains.</title>
        <authorList>
            <person name="Lee P.C."/>
        </authorList>
    </citation>
    <scope>NUCLEOTIDE SEQUENCE [LARGE SCALE GENOMIC DNA]</scope>
    <source>
        <strain evidence="5 6">PB01</strain>
    </source>
</reference>
<accession>A0A5J6SMF9</accession>
<comment type="similarity">
    <text evidence="1">Belongs to the CdaR family.</text>
</comment>
<sequence length="545" mass="62889">MKKVEDLFFVEVFQEAKVLAGHAGLKRKVESIEISETPDVIHFLAENSLLITTGYAFKDNPAELSMLISQINARPCSGIAIKLKRFIDKIPQEVIDLADSLDFPIIQIPESLTLGTVAHQLLSFIWDSQTQELSYAIHVHKKFTNMMIKGYKLQAMIESLGTLLKSPVILINPMGEATSFSHHFQTEDMKIIAENVEVLIQSDMETYREKDFLSFPNPNSQRANISVKLFQVKTMHPYPYLLVIFNPEELPYPFSQLVIEQALTVISFTLLKNEAIRENSRLLENNFFTSLVDGNIPSKQEIIHRGKQYGLMDNLNYVCIVCKIDDDKQNTDIMSRLYDYLYKYLNNSFFKVNTNNIVFIKDAYFVILMQSSMNNDDSLKSSVKDRLMEFQHRVYSNLKISLSFGVGNLFNDVSYIPITFAEAVEAWKQGAELFQYKFINFFVPKQLIELMRLIPEESLQNFYENTLHSLCYPKNKDEEDLVNTLIVYLDNNCEIALTSRKLYVHRNTVKYRIAKCEDILGCSVHDSQSSLHIRLALLMRTIFIK</sequence>
<feature type="domain" description="Purine catabolism PurC-like" evidence="2">
    <location>
        <begin position="10"/>
        <end position="125"/>
    </location>
</feature>
<dbReference type="Gene3D" id="1.10.10.2840">
    <property type="entry name" value="PucR C-terminal helix-turn-helix domain"/>
    <property type="match status" value="1"/>
</dbReference>